<evidence type="ECO:0000256" key="4">
    <source>
        <dbReference type="ARBA" id="ARBA00022960"/>
    </source>
</evidence>
<proteinExistence type="predicted"/>
<evidence type="ECO:0000256" key="6">
    <source>
        <dbReference type="ARBA" id="ARBA00022989"/>
    </source>
</evidence>
<evidence type="ECO:0000256" key="1">
    <source>
        <dbReference type="ARBA" id="ARBA00004651"/>
    </source>
</evidence>
<keyword evidence="10" id="KW-1185">Reference proteome</keyword>
<feature type="transmembrane region" description="Helical" evidence="8">
    <location>
        <begin position="779"/>
        <end position="801"/>
    </location>
</feature>
<comment type="subcellular location">
    <subcellularLocation>
        <location evidence="1">Cell membrane</location>
        <topology evidence="1">Multi-pass membrane protein</topology>
    </subcellularLocation>
</comment>
<dbReference type="Pfam" id="PF03023">
    <property type="entry name" value="MurJ"/>
    <property type="match status" value="1"/>
</dbReference>
<comment type="caution">
    <text evidence="9">The sequence shown here is derived from an EMBL/GenBank/DDBJ whole genome shotgun (WGS) entry which is preliminary data.</text>
</comment>
<dbReference type="Proteomes" id="UP000826656">
    <property type="component" value="Unassembled WGS sequence"/>
</dbReference>
<protein>
    <recommendedName>
        <fullName evidence="11">Lipid II flippase MurJ</fullName>
    </recommendedName>
</protein>
<name>A0ABQ7VUR7_SOLTU</name>
<feature type="transmembrane region" description="Helical" evidence="8">
    <location>
        <begin position="702"/>
        <end position="726"/>
    </location>
</feature>
<evidence type="ECO:0000256" key="2">
    <source>
        <dbReference type="ARBA" id="ARBA00022475"/>
    </source>
</evidence>
<keyword evidence="4" id="KW-0133">Cell shape</keyword>
<feature type="transmembrane region" description="Helical" evidence="8">
    <location>
        <begin position="373"/>
        <end position="398"/>
    </location>
</feature>
<feature type="transmembrane region" description="Helical" evidence="8">
    <location>
        <begin position="215"/>
        <end position="235"/>
    </location>
</feature>
<evidence type="ECO:0000256" key="5">
    <source>
        <dbReference type="ARBA" id="ARBA00022984"/>
    </source>
</evidence>
<feature type="transmembrane region" description="Helical" evidence="8">
    <location>
        <begin position="479"/>
        <end position="500"/>
    </location>
</feature>
<feature type="transmembrane region" description="Helical" evidence="8">
    <location>
        <begin position="561"/>
        <end position="583"/>
    </location>
</feature>
<gene>
    <name evidence="9" type="ORF">KY290_016248</name>
</gene>
<keyword evidence="2" id="KW-1003">Cell membrane</keyword>
<feature type="transmembrane region" description="Helical" evidence="8">
    <location>
        <begin position="738"/>
        <end position="759"/>
    </location>
</feature>
<feature type="transmembrane region" description="Helical" evidence="8">
    <location>
        <begin position="177"/>
        <end position="195"/>
    </location>
</feature>
<organism evidence="9 10">
    <name type="scientific">Solanum tuberosum</name>
    <name type="common">Potato</name>
    <dbReference type="NCBI Taxonomy" id="4113"/>
    <lineage>
        <taxon>Eukaryota</taxon>
        <taxon>Viridiplantae</taxon>
        <taxon>Streptophyta</taxon>
        <taxon>Embryophyta</taxon>
        <taxon>Tracheophyta</taxon>
        <taxon>Spermatophyta</taxon>
        <taxon>Magnoliopsida</taxon>
        <taxon>eudicotyledons</taxon>
        <taxon>Gunneridae</taxon>
        <taxon>Pentapetalae</taxon>
        <taxon>asterids</taxon>
        <taxon>lamiids</taxon>
        <taxon>Solanales</taxon>
        <taxon>Solanaceae</taxon>
        <taxon>Solanoideae</taxon>
        <taxon>Solaneae</taxon>
        <taxon>Solanum</taxon>
    </lineage>
</organism>
<feature type="transmembrane region" description="Helical" evidence="8">
    <location>
        <begin position="647"/>
        <end position="671"/>
    </location>
</feature>
<evidence type="ECO:0000256" key="3">
    <source>
        <dbReference type="ARBA" id="ARBA00022692"/>
    </source>
</evidence>
<accession>A0ABQ7VUR7</accession>
<feature type="transmembrane region" description="Helical" evidence="8">
    <location>
        <begin position="521"/>
        <end position="541"/>
    </location>
</feature>
<keyword evidence="5" id="KW-0573">Peptidoglycan synthesis</keyword>
<evidence type="ECO:0000256" key="7">
    <source>
        <dbReference type="ARBA" id="ARBA00023136"/>
    </source>
</evidence>
<keyword evidence="7 8" id="KW-0472">Membrane</keyword>
<dbReference type="EMBL" id="JAIVGD010000011">
    <property type="protein sequence ID" value="KAH0772267.1"/>
    <property type="molecule type" value="Genomic_DNA"/>
</dbReference>
<keyword evidence="6 8" id="KW-1133">Transmembrane helix</keyword>
<dbReference type="InterPro" id="IPR004268">
    <property type="entry name" value="MurJ"/>
</dbReference>
<evidence type="ECO:0008006" key="11">
    <source>
        <dbReference type="Google" id="ProtNLM"/>
    </source>
</evidence>
<feature type="transmembrane region" description="Helical" evidence="8">
    <location>
        <begin position="678"/>
        <end position="696"/>
    </location>
</feature>
<dbReference type="PANTHER" id="PTHR43486:SF1">
    <property type="entry name" value="LIPID II FLIPPASE MURJ-RELATED"/>
    <property type="match status" value="1"/>
</dbReference>
<evidence type="ECO:0000313" key="9">
    <source>
        <dbReference type="EMBL" id="KAH0772267.1"/>
    </source>
</evidence>
<evidence type="ECO:0000256" key="8">
    <source>
        <dbReference type="SAM" id="Phobius"/>
    </source>
</evidence>
<feature type="transmembrane region" description="Helical" evidence="8">
    <location>
        <begin position="418"/>
        <end position="438"/>
    </location>
</feature>
<sequence length="856" mass="93212">MPASPPMPDFYFSTQWASGLQISPISIALAQDLYRQNSSLLFLAPRQLQRKLAPSILPPEMYSTARQTTLVDYNQRHSPSTTSKSSLQLIHSRRIVSVSLFAKNHHLPNRCRRIRTISGRHLSSHSSESSSDYENPLSCDSTHNDFVLPPGKLLSRNVTWIGVATITSKVLGLLREIVIASAFGIGPVVTAFRYASVLPGFAASVLGGVNGPIHITMTTTLRLVAISVSATFLIAKAEFRVFCTLTATELCLPGAKGTIFLLSPYSSKTAGSSSGLDLGDQQVWELWREGNSSKLGSPISQPAAIIQKITDCLENTFLTSDLLIEKNISLLLFLIDTGKNIKKTFLTSHLSQLMIFSKLPEDRQKKLFKHANTIMIVVGGLLAALVLIYSESIIHIYAPGLWTSAEGQTTSRIAIQQLKLMTPCIVLAGPVGLGFGYMSAKGENVFPAISPTLSSLLLIASCLIYSYSGQLDAFCSGGILLSCGASLGVVIQWIIQVLLLRGTWHEVISESWTDELKSGDIYGLFSILVPAIFNSGLAQIASFTDLCFASHFAGAAAGLSYAFLLVMAPLGLLSSIVILPLLPTFSGLIKTESWPTLIEKINRGVLLCMVVLLPIISVMSSLADPIIHVLFERYAFDSSASALVSSLYLFYSLGSPFLIVRELVVAVFYAFGDGLRPFLVSIGAIALNAILDWFFVHRLHIGVQGLALSTSLTAALSLITLIHLLRRKVGGLFLLHELISPGLFLCFCCVISSFVSSFSYENISKIFLSEFMTRLSRIQELYCIVSAAALGIIGFFAPLVVKHLKINIFWQCSLPLPDFAALADESTTVPCLLLVLPLLKMDTSTTRIRRFVRINL</sequence>
<keyword evidence="3 8" id="KW-0812">Transmembrane</keyword>
<dbReference type="PANTHER" id="PTHR43486">
    <property type="entry name" value="LIPID II FLIPPASE MURJ-RELATED"/>
    <property type="match status" value="1"/>
</dbReference>
<feature type="transmembrane region" description="Helical" evidence="8">
    <location>
        <begin position="604"/>
        <end position="627"/>
    </location>
</feature>
<feature type="transmembrane region" description="Helical" evidence="8">
    <location>
        <begin position="445"/>
        <end position="467"/>
    </location>
</feature>
<evidence type="ECO:0000313" key="10">
    <source>
        <dbReference type="Proteomes" id="UP000826656"/>
    </source>
</evidence>
<reference evidence="9 10" key="1">
    <citation type="journal article" date="2021" name="bioRxiv">
        <title>Chromosome-scale and haplotype-resolved genome assembly of a tetraploid potato cultivar.</title>
        <authorList>
            <person name="Sun H."/>
            <person name="Jiao W.-B."/>
            <person name="Krause K."/>
            <person name="Campoy J.A."/>
            <person name="Goel M."/>
            <person name="Folz-Donahue K."/>
            <person name="Kukat C."/>
            <person name="Huettel B."/>
            <person name="Schneeberger K."/>
        </authorList>
    </citation>
    <scope>NUCLEOTIDE SEQUENCE [LARGE SCALE GENOMIC DNA]</scope>
    <source>
        <strain evidence="9">SolTubOtavaFocal</strain>
        <tissue evidence="9">Leaves</tissue>
    </source>
</reference>